<dbReference type="InterPro" id="IPR041470">
    <property type="entry name" value="GCP_N"/>
</dbReference>
<dbReference type="Pfam" id="PF04130">
    <property type="entry name" value="GCP_C_terminal"/>
    <property type="match status" value="1"/>
</dbReference>
<dbReference type="GO" id="GO:0000278">
    <property type="term" value="P:mitotic cell cycle"/>
    <property type="evidence" value="ECO:0007669"/>
    <property type="project" value="TreeGrafter"/>
</dbReference>
<evidence type="ECO:0000259" key="8">
    <source>
        <dbReference type="Pfam" id="PF17681"/>
    </source>
</evidence>
<keyword evidence="3" id="KW-0963">Cytoplasm</keyword>
<evidence type="ECO:0000256" key="3">
    <source>
        <dbReference type="ARBA" id="ARBA00022490"/>
    </source>
</evidence>
<comment type="similarity">
    <text evidence="2">Belongs to the TUBGCP family.</text>
</comment>
<reference evidence="9 10" key="1">
    <citation type="journal article" date="2011" name="J. Gen. Appl. Microbiol.">
        <title>Draft genome sequencing of the enigmatic yeast Saitoella complicata.</title>
        <authorList>
            <person name="Nishida H."/>
            <person name="Hamamoto M."/>
            <person name="Sugiyama J."/>
        </authorList>
    </citation>
    <scope>NUCLEOTIDE SEQUENCE [LARGE SCALE GENOMIC DNA]</scope>
    <source>
        <strain evidence="9 10">NRRL Y-17804</strain>
    </source>
</reference>
<dbReference type="GO" id="GO:0051225">
    <property type="term" value="P:spindle assembly"/>
    <property type="evidence" value="ECO:0007669"/>
    <property type="project" value="TreeGrafter"/>
</dbReference>
<dbReference type="GO" id="GO:0051011">
    <property type="term" value="F:microtubule minus-end binding"/>
    <property type="evidence" value="ECO:0007669"/>
    <property type="project" value="TreeGrafter"/>
</dbReference>
<dbReference type="GO" id="GO:0007020">
    <property type="term" value="P:microtubule nucleation"/>
    <property type="evidence" value="ECO:0007669"/>
    <property type="project" value="InterPro"/>
</dbReference>
<dbReference type="STRING" id="698492.A0A0E9NL63"/>
<comment type="subcellular location">
    <subcellularLocation>
        <location evidence="1">Cytoplasm</location>
        <location evidence="1">Cytoskeleton</location>
    </subcellularLocation>
</comment>
<dbReference type="EMBL" id="BACD03000030">
    <property type="protein sequence ID" value="GAO50155.1"/>
    <property type="molecule type" value="Genomic_DNA"/>
</dbReference>
<dbReference type="InterPro" id="IPR042241">
    <property type="entry name" value="GCP_C_sf"/>
</dbReference>
<proteinExistence type="inferred from homology"/>
<sequence length="933" mass="104893">MGNNVLCREPVGYAQSTEAGPVETRIMREGQSAWTYLIMKVHLGVSTRARRDAPAPCSDSIEPKTPKHTLDTFYITVQQPVQVYTMTDARITDALNRLVELHVPAEAGVARQQQMAELCKRMLASRMQPSVVADVSHVSDLIKKKLLKDNETPEDALRFSNLYSRLQTSPVLHNKWAILYLLYNLSNNAEINAADPETRDINAAFSYMGLHKIPERTLDDPVQSTFSSTASSRPAPTKTKAQLLAEYRQQRAKDHAVPSEKTLLRDIPFTLQGLPSTHLPFSKSDTLSFPANLPPPLISLLHSLAEPALLYRRLNAFVNDADKGQKGGLVGQSFRSALGAELTKYLGLVAAIEGEIRRELVDAEENMSIGSAQAGITLKRCVAWTREATMGLRLMSVMVEAIEHPELKGGELISAIHNFGTHGDPFVNTFAQRLVTKITLPFYEMLCRWIYDGELLDPYEEFFVRDAEPNQRGAVWNGKYVLQTAMIPGFMSEALAKKVFLTGKNLNFLRYQCGDAEWVERHSREARAASDGGEYGDISGSSLEASIDKAYTTTTSRLMDLMRNRFHLFHHLGAYKRYLLLGQGDFIALLMETLGDSLDKPAILLHRHNLTSALDTAIRESNAQYEDADVLRRLDARMLELSHGETGWDVFTLEYKVESPVDVVVTPECARGYLRVFNFLWSIKRVEYALAAIWRKTATGARGVLRDMSPRMKAEWMRARCLGEEMVHFVCQLQYYILFEVLESSWDTFQAECTKPDATLDTLIQAHATYISSITQKGLLDTSRLGKANSFLSQLHEIFKTILAHKDAMDALYTVAVNEFTRVAQEKAEAQSRTARGEWGYIGASSNQSQESSELDVLCERLNDLKANFSARLQVLLGDLAYQADSEMRFLGVRLNYNEFYQLPQRRTRTSRKDESGKGRERTTTGDEVKATT</sequence>
<dbReference type="GO" id="GO:0005874">
    <property type="term" value="C:microtubule"/>
    <property type="evidence" value="ECO:0007669"/>
    <property type="project" value="UniProtKB-KW"/>
</dbReference>
<accession>A0A0E9NL63</accession>
<keyword evidence="4" id="KW-0493">Microtubule</keyword>
<evidence type="ECO:0000313" key="10">
    <source>
        <dbReference type="Proteomes" id="UP000033140"/>
    </source>
</evidence>
<reference evidence="9 10" key="3">
    <citation type="journal article" date="2015" name="Genome Announc.">
        <title>Draft Genome Sequence of the Archiascomycetous Yeast Saitoella complicata.</title>
        <authorList>
            <person name="Yamauchi K."/>
            <person name="Kondo S."/>
            <person name="Hamamoto M."/>
            <person name="Takahashi Y."/>
            <person name="Ogura Y."/>
            <person name="Hayashi T."/>
            <person name="Nishida H."/>
        </authorList>
    </citation>
    <scope>NUCLEOTIDE SEQUENCE [LARGE SCALE GENOMIC DNA]</scope>
    <source>
        <strain evidence="9 10">NRRL Y-17804</strain>
    </source>
</reference>
<dbReference type="InterPro" id="IPR040457">
    <property type="entry name" value="GCP_C"/>
</dbReference>
<feature type="region of interest" description="Disordered" evidence="6">
    <location>
        <begin position="906"/>
        <end position="933"/>
    </location>
</feature>
<evidence type="ECO:0000256" key="5">
    <source>
        <dbReference type="ARBA" id="ARBA00023212"/>
    </source>
</evidence>
<dbReference type="Proteomes" id="UP000033140">
    <property type="component" value="Unassembled WGS sequence"/>
</dbReference>
<dbReference type="AlphaFoldDB" id="A0A0E9NL63"/>
<feature type="domain" description="Gamma tubulin complex component C-terminal" evidence="7">
    <location>
        <begin position="568"/>
        <end position="901"/>
    </location>
</feature>
<gene>
    <name evidence="9" type="ORF">G7K_4289-t1</name>
</gene>
<dbReference type="PANTHER" id="PTHR19302:SF14">
    <property type="entry name" value="GAMMA-TUBULIN COMPLEX COMPONENT 3"/>
    <property type="match status" value="1"/>
</dbReference>
<evidence type="ECO:0000259" key="7">
    <source>
        <dbReference type="Pfam" id="PF04130"/>
    </source>
</evidence>
<evidence type="ECO:0000256" key="6">
    <source>
        <dbReference type="SAM" id="MobiDB-lite"/>
    </source>
</evidence>
<evidence type="ECO:0000256" key="2">
    <source>
        <dbReference type="ARBA" id="ARBA00010337"/>
    </source>
</evidence>
<feature type="compositionally biased region" description="Basic and acidic residues" evidence="6">
    <location>
        <begin position="911"/>
        <end position="933"/>
    </location>
</feature>
<keyword evidence="5" id="KW-0206">Cytoskeleton</keyword>
<organism evidence="9 10">
    <name type="scientific">Saitoella complicata (strain BCRC 22490 / CBS 7301 / JCM 7358 / NBRC 10748 / NRRL Y-17804)</name>
    <dbReference type="NCBI Taxonomy" id="698492"/>
    <lineage>
        <taxon>Eukaryota</taxon>
        <taxon>Fungi</taxon>
        <taxon>Dikarya</taxon>
        <taxon>Ascomycota</taxon>
        <taxon>Taphrinomycotina</taxon>
        <taxon>Taphrinomycotina incertae sedis</taxon>
        <taxon>Saitoella</taxon>
    </lineage>
</organism>
<dbReference type="PANTHER" id="PTHR19302">
    <property type="entry name" value="GAMMA TUBULIN COMPLEX PROTEIN"/>
    <property type="match status" value="1"/>
</dbReference>
<dbReference type="GO" id="GO:0044732">
    <property type="term" value="C:mitotic spindle pole body"/>
    <property type="evidence" value="ECO:0007669"/>
    <property type="project" value="TreeGrafter"/>
</dbReference>
<feature type="domain" description="Gamma tubulin complex component protein N-terminal" evidence="8">
    <location>
        <begin position="264"/>
        <end position="564"/>
    </location>
</feature>
<dbReference type="GO" id="GO:0000922">
    <property type="term" value="C:spindle pole"/>
    <property type="evidence" value="ECO:0007669"/>
    <property type="project" value="InterPro"/>
</dbReference>
<keyword evidence="10" id="KW-1185">Reference proteome</keyword>
<dbReference type="Gene3D" id="1.20.120.1900">
    <property type="entry name" value="Gamma-tubulin complex, C-terminal domain"/>
    <property type="match status" value="1"/>
</dbReference>
<comment type="caution">
    <text evidence="9">The sequence shown here is derived from an EMBL/GenBank/DDBJ whole genome shotgun (WGS) entry which is preliminary data.</text>
</comment>
<dbReference type="GO" id="GO:0043015">
    <property type="term" value="F:gamma-tubulin binding"/>
    <property type="evidence" value="ECO:0007669"/>
    <property type="project" value="InterPro"/>
</dbReference>
<name>A0A0E9NL63_SAICN</name>
<dbReference type="InterPro" id="IPR007259">
    <property type="entry name" value="GCP"/>
</dbReference>
<dbReference type="GO" id="GO:0051321">
    <property type="term" value="P:meiotic cell cycle"/>
    <property type="evidence" value="ECO:0007669"/>
    <property type="project" value="TreeGrafter"/>
</dbReference>
<evidence type="ECO:0000313" key="9">
    <source>
        <dbReference type="EMBL" id="GAO50155.1"/>
    </source>
</evidence>
<dbReference type="GO" id="GO:0031122">
    <property type="term" value="P:cytoplasmic microtubule organization"/>
    <property type="evidence" value="ECO:0007669"/>
    <property type="project" value="TreeGrafter"/>
</dbReference>
<evidence type="ECO:0000256" key="4">
    <source>
        <dbReference type="ARBA" id="ARBA00022701"/>
    </source>
</evidence>
<dbReference type="OMA" id="MRMMSVC"/>
<protein>
    <submittedName>
        <fullName evidence="9">Uncharacterized protein</fullName>
    </submittedName>
</protein>
<reference evidence="9 10" key="2">
    <citation type="journal article" date="2014" name="J. Gen. Appl. Microbiol.">
        <title>The early diverging ascomycetous budding yeast Saitoella complicata has three histone deacetylases belonging to the Clr6, Hos2, and Rpd3 lineages.</title>
        <authorList>
            <person name="Nishida H."/>
            <person name="Matsumoto T."/>
            <person name="Kondo S."/>
            <person name="Hamamoto M."/>
            <person name="Yoshikawa H."/>
        </authorList>
    </citation>
    <scope>NUCLEOTIDE SEQUENCE [LARGE SCALE GENOMIC DNA]</scope>
    <source>
        <strain evidence="9 10">NRRL Y-17804</strain>
    </source>
</reference>
<dbReference type="Pfam" id="PF17681">
    <property type="entry name" value="GCP_N_terminal"/>
    <property type="match status" value="1"/>
</dbReference>
<dbReference type="GO" id="GO:0000930">
    <property type="term" value="C:gamma-tubulin complex"/>
    <property type="evidence" value="ECO:0007669"/>
    <property type="project" value="TreeGrafter"/>
</dbReference>
<evidence type="ECO:0000256" key="1">
    <source>
        <dbReference type="ARBA" id="ARBA00004245"/>
    </source>
</evidence>